<dbReference type="Gene3D" id="1.20.1280.50">
    <property type="match status" value="1"/>
</dbReference>
<sequence length="304" mass="31135">MVSHERLIHTCSAIAVPHTTAPAAPAADALPGPARRGGSGGGGADSRDVHQAGNLVDGGAGAAELAEGGVLGVVLLQLGIGPVRAQQLWERALNTWSKGPKAALVWRHILPVGADAAAAAEQLLRDGDGPRFATEHEEAQHYSLLGCFQELPSLTASLLGDGPPPAAGPPDVEGDGGADGGPGGAAPRGGSSIADLPDEALSAVLSRLPPRDLARAAAACRLLRRLDCGAVPGLKLTLYPHQRRALRWMAAREAPGAGAPHPFVRRLVTSSGLRLFVNQVTGELSVDSPPQMSDVRGGFFCDEP</sequence>
<feature type="region of interest" description="Disordered" evidence="1">
    <location>
        <begin position="24"/>
        <end position="55"/>
    </location>
</feature>
<dbReference type="STRING" id="145388.A0A0D2NHV4"/>
<accession>A0A0D2NHV4</accession>
<dbReference type="PROSITE" id="PS50181">
    <property type="entry name" value="FBOX"/>
    <property type="match status" value="1"/>
</dbReference>
<protein>
    <submittedName>
        <fullName evidence="3">F-box protein</fullName>
    </submittedName>
</protein>
<dbReference type="InterPro" id="IPR001810">
    <property type="entry name" value="F-box_dom"/>
</dbReference>
<reference evidence="3 4" key="1">
    <citation type="journal article" date="2013" name="BMC Genomics">
        <title>Reconstruction of the lipid metabolism for the microalga Monoraphidium neglectum from its genome sequence reveals characteristics suitable for biofuel production.</title>
        <authorList>
            <person name="Bogen C."/>
            <person name="Al-Dilaimi A."/>
            <person name="Albersmeier A."/>
            <person name="Wichmann J."/>
            <person name="Grundmann M."/>
            <person name="Rupp O."/>
            <person name="Lauersen K.J."/>
            <person name="Blifernez-Klassen O."/>
            <person name="Kalinowski J."/>
            <person name="Goesmann A."/>
            <person name="Mussgnug J.H."/>
            <person name="Kruse O."/>
        </authorList>
    </citation>
    <scope>NUCLEOTIDE SEQUENCE [LARGE SCALE GENOMIC DNA]</scope>
    <source>
        <strain evidence="3 4">SAG 48.87</strain>
    </source>
</reference>
<dbReference type="RefSeq" id="XP_013903575.1">
    <property type="nucleotide sequence ID" value="XM_014048121.1"/>
</dbReference>
<evidence type="ECO:0000259" key="2">
    <source>
        <dbReference type="PROSITE" id="PS50181"/>
    </source>
</evidence>
<dbReference type="AlphaFoldDB" id="A0A0D2NHV4"/>
<feature type="domain" description="F-box" evidence="2">
    <location>
        <begin position="190"/>
        <end position="226"/>
    </location>
</feature>
<feature type="region of interest" description="Disordered" evidence="1">
    <location>
        <begin position="158"/>
        <end position="193"/>
    </location>
</feature>
<keyword evidence="4" id="KW-1185">Reference proteome</keyword>
<feature type="compositionally biased region" description="Low complexity" evidence="1">
    <location>
        <begin position="24"/>
        <end position="34"/>
    </location>
</feature>
<dbReference type="Pfam" id="PF12937">
    <property type="entry name" value="F-box-like"/>
    <property type="match status" value="1"/>
</dbReference>
<dbReference type="EMBL" id="KK100646">
    <property type="protein sequence ID" value="KIZ04556.1"/>
    <property type="molecule type" value="Genomic_DNA"/>
</dbReference>
<dbReference type="InterPro" id="IPR036047">
    <property type="entry name" value="F-box-like_dom_sf"/>
</dbReference>
<evidence type="ECO:0000313" key="3">
    <source>
        <dbReference type="EMBL" id="KIZ04556.1"/>
    </source>
</evidence>
<evidence type="ECO:0000313" key="4">
    <source>
        <dbReference type="Proteomes" id="UP000054498"/>
    </source>
</evidence>
<gene>
    <name evidence="3" type="ORF">MNEG_3406</name>
</gene>
<name>A0A0D2NHV4_9CHLO</name>
<dbReference type="GeneID" id="25736284"/>
<feature type="compositionally biased region" description="Gly residues" evidence="1">
    <location>
        <begin position="175"/>
        <end position="187"/>
    </location>
</feature>
<organism evidence="3 4">
    <name type="scientific">Monoraphidium neglectum</name>
    <dbReference type="NCBI Taxonomy" id="145388"/>
    <lineage>
        <taxon>Eukaryota</taxon>
        <taxon>Viridiplantae</taxon>
        <taxon>Chlorophyta</taxon>
        <taxon>core chlorophytes</taxon>
        <taxon>Chlorophyceae</taxon>
        <taxon>CS clade</taxon>
        <taxon>Sphaeropleales</taxon>
        <taxon>Selenastraceae</taxon>
        <taxon>Monoraphidium</taxon>
    </lineage>
</organism>
<feature type="compositionally biased region" description="Gly residues" evidence="1">
    <location>
        <begin position="35"/>
        <end position="44"/>
    </location>
</feature>
<dbReference type="KEGG" id="mng:MNEG_3406"/>
<proteinExistence type="predicted"/>
<dbReference type="Proteomes" id="UP000054498">
    <property type="component" value="Unassembled WGS sequence"/>
</dbReference>
<evidence type="ECO:0000256" key="1">
    <source>
        <dbReference type="SAM" id="MobiDB-lite"/>
    </source>
</evidence>
<dbReference type="SUPFAM" id="SSF81383">
    <property type="entry name" value="F-box domain"/>
    <property type="match status" value="1"/>
</dbReference>